<dbReference type="RefSeq" id="WP_011265119.1">
    <property type="nucleotide sequence ID" value="NC_006908.1"/>
</dbReference>
<protein>
    <recommendedName>
        <fullName evidence="3">Glycosyltransferase</fullName>
    </recommendedName>
</protein>
<keyword evidence="2" id="KW-1185">Reference proteome</keyword>
<dbReference type="KEGG" id="mmo:MMOB5990"/>
<dbReference type="Proteomes" id="UP000009072">
    <property type="component" value="Chromosome"/>
</dbReference>
<evidence type="ECO:0000313" key="2">
    <source>
        <dbReference type="Proteomes" id="UP000009072"/>
    </source>
</evidence>
<dbReference type="Gene3D" id="3.90.550.10">
    <property type="entry name" value="Spore Coat Polysaccharide Biosynthesis Protein SpsA, Chain A"/>
    <property type="match status" value="1"/>
</dbReference>
<dbReference type="STRING" id="267748.MMOB5990"/>
<dbReference type="EMBL" id="AE017308">
    <property type="protein sequence ID" value="AAT28085.1"/>
    <property type="molecule type" value="Genomic_DNA"/>
</dbReference>
<proteinExistence type="predicted"/>
<reference evidence="1 2" key="1">
    <citation type="journal article" date="2004" name="Genome Res.">
        <title>The complete genome and proteome of Mycoplasma mobile.</title>
        <authorList>
            <person name="Jaffe J.D."/>
            <person name="Stange-Thomann N."/>
            <person name="Smith C."/>
            <person name="DeCaprio D."/>
            <person name="Fisher S."/>
            <person name="Butler J."/>
            <person name="Calvo S."/>
            <person name="Elkins T."/>
            <person name="FitzGerald M.G."/>
            <person name="Hafez N."/>
            <person name="Kodira C.D."/>
            <person name="Major J."/>
            <person name="Wang S."/>
            <person name="Wilkinson J."/>
            <person name="Nicol R."/>
            <person name="Nusbaum C."/>
            <person name="Birren B."/>
            <person name="Berg H.C."/>
            <person name="Church G.M."/>
        </authorList>
    </citation>
    <scope>NUCLEOTIDE SEQUENCE [LARGE SCALE GENOMIC DNA]</scope>
    <source>
        <strain evidence="2">ATCC 43663 / 163K / NCTC 11711</strain>
    </source>
</reference>
<organism evidence="1 2">
    <name type="scientific">Mycoplasma mobile (strain ATCC 43663 / 163K / NCTC 11711)</name>
    <name type="common">Mesomycoplasma mobile</name>
    <dbReference type="NCBI Taxonomy" id="267748"/>
    <lineage>
        <taxon>Bacteria</taxon>
        <taxon>Bacillati</taxon>
        <taxon>Mycoplasmatota</taxon>
        <taxon>Mycoplasmoidales</taxon>
        <taxon>Metamycoplasmataceae</taxon>
        <taxon>Mesomycoplasma</taxon>
    </lineage>
</organism>
<gene>
    <name evidence="1" type="ordered locus">MMOB5990</name>
</gene>
<dbReference type="SUPFAM" id="SSF53448">
    <property type="entry name" value="Nucleotide-diphospho-sugar transferases"/>
    <property type="match status" value="1"/>
</dbReference>
<dbReference type="AlphaFoldDB" id="Q6KH46"/>
<dbReference type="InterPro" id="IPR029044">
    <property type="entry name" value="Nucleotide-diphossugar_trans"/>
</dbReference>
<evidence type="ECO:0008006" key="3">
    <source>
        <dbReference type="Google" id="ProtNLM"/>
    </source>
</evidence>
<sequence length="248" mass="29120">MNNHKIIGLITTTGKRDLTKSLNSMKQQTKKLHDIYIASEKQININENILINPFTKGLANNTMQALIRIKEIYKNEQIYIATLDDDDEWDLNFIKNGTKLVQKNFNFISGYLQYKSNHRILDTLEFENTLTYNDFLYGNPGVEGSNKIFCLDLALESGGMPKNIKTATDRAFNINLLMHPEVKFGVIEKVVAYHYVDSKDRLTNKKDKKEELRKFYKHFWHLIDKNKINDINKRHLDLHQIEEVINWK</sequence>
<evidence type="ECO:0000313" key="1">
    <source>
        <dbReference type="EMBL" id="AAT28085.1"/>
    </source>
</evidence>
<name>Q6KH46_MYCM1</name>
<accession>Q6KH46</accession>
<dbReference type="HOGENOM" id="CLU_1119217_0_0_14"/>
<dbReference type="OrthoDB" id="9771846at2"/>
<dbReference type="eggNOG" id="COG1216">
    <property type="taxonomic scope" value="Bacteria"/>
</dbReference>